<comment type="caution">
    <text evidence="1">The sequence shown here is derived from an EMBL/GenBank/DDBJ whole genome shotgun (WGS) entry which is preliminary data.</text>
</comment>
<organism evidence="1 2">
    <name type="scientific">Colwellia asteriadis</name>
    <dbReference type="NCBI Taxonomy" id="517723"/>
    <lineage>
        <taxon>Bacteria</taxon>
        <taxon>Pseudomonadati</taxon>
        <taxon>Pseudomonadota</taxon>
        <taxon>Gammaproteobacteria</taxon>
        <taxon>Alteromonadales</taxon>
        <taxon>Colwelliaceae</taxon>
        <taxon>Colwellia</taxon>
    </lineage>
</organism>
<dbReference type="Pfam" id="PF08002">
    <property type="entry name" value="DUF1697"/>
    <property type="match status" value="1"/>
</dbReference>
<evidence type="ECO:0000313" key="2">
    <source>
        <dbReference type="Proteomes" id="UP001500021"/>
    </source>
</evidence>
<dbReference type="SUPFAM" id="SSF160379">
    <property type="entry name" value="SP0830-like"/>
    <property type="match status" value="1"/>
</dbReference>
<dbReference type="PANTHER" id="PTHR36439">
    <property type="entry name" value="BLL4334 PROTEIN"/>
    <property type="match status" value="1"/>
</dbReference>
<dbReference type="PANTHER" id="PTHR36439:SF1">
    <property type="entry name" value="DUF1697 DOMAIN-CONTAINING PROTEIN"/>
    <property type="match status" value="1"/>
</dbReference>
<dbReference type="Proteomes" id="UP001500021">
    <property type="component" value="Unassembled WGS sequence"/>
</dbReference>
<sequence length="177" mass="19706">MHSYVILFRGINVSGKNILPMKNLAELLTQHGFKQVKTYIQSGNVVTLSELTASEVSEQITTLVAEHFGFTAPVMVFTKAQFNQFSMQNPYGDVEGKFCHLYFCNTQAQLNQEKLAQYNAASEQYQLHDNVFYLHAPDGIGRSKLVANIELCLGVTATGRNLNTVNKLNSLLEIISA</sequence>
<dbReference type="RefSeq" id="WP_343818556.1">
    <property type="nucleotide sequence ID" value="NZ_BAAAFA010000011.1"/>
</dbReference>
<reference evidence="2" key="1">
    <citation type="journal article" date="2019" name="Int. J. Syst. Evol. Microbiol.">
        <title>The Global Catalogue of Microorganisms (GCM) 10K type strain sequencing project: providing services to taxonomists for standard genome sequencing and annotation.</title>
        <authorList>
            <consortium name="The Broad Institute Genomics Platform"/>
            <consortium name="The Broad Institute Genome Sequencing Center for Infectious Disease"/>
            <person name="Wu L."/>
            <person name="Ma J."/>
        </authorList>
    </citation>
    <scope>NUCLEOTIDE SEQUENCE [LARGE SCALE GENOMIC DNA]</scope>
    <source>
        <strain evidence="2">JCM 15608</strain>
    </source>
</reference>
<dbReference type="PIRSF" id="PIRSF008502">
    <property type="entry name" value="UCP008502"/>
    <property type="match status" value="1"/>
</dbReference>
<dbReference type="EMBL" id="BAAAFA010000011">
    <property type="protein sequence ID" value="GAA0822252.1"/>
    <property type="molecule type" value="Genomic_DNA"/>
</dbReference>
<dbReference type="Gene3D" id="3.30.70.1280">
    <property type="entry name" value="SP0830-like domains"/>
    <property type="match status" value="1"/>
</dbReference>
<keyword evidence="2" id="KW-1185">Reference proteome</keyword>
<dbReference type="InterPro" id="IPR012545">
    <property type="entry name" value="DUF1697"/>
</dbReference>
<protein>
    <submittedName>
        <fullName evidence="1">DUF1697 domain-containing protein</fullName>
    </submittedName>
</protein>
<proteinExistence type="predicted"/>
<name>A0ABP3WJJ8_9GAMM</name>
<evidence type="ECO:0000313" key="1">
    <source>
        <dbReference type="EMBL" id="GAA0822252.1"/>
    </source>
</evidence>
<gene>
    <name evidence="1" type="ORF">GCM10009111_30250</name>
</gene>
<accession>A0ABP3WJJ8</accession>